<feature type="domain" description="RsbT co-antagonist protein RsbRD N-terminal" evidence="3">
    <location>
        <begin position="28"/>
        <end position="171"/>
    </location>
</feature>
<evidence type="ECO:0000259" key="3">
    <source>
        <dbReference type="Pfam" id="PF14361"/>
    </source>
</evidence>
<evidence type="ECO:0008006" key="7">
    <source>
        <dbReference type="Google" id="ProtNLM"/>
    </source>
</evidence>
<dbReference type="Pfam" id="PF17853">
    <property type="entry name" value="GGDEF_2"/>
    <property type="match status" value="1"/>
</dbReference>
<dbReference type="InterPro" id="IPR025751">
    <property type="entry name" value="RsbRD_N_dom"/>
</dbReference>
<comment type="similarity">
    <text evidence="1">Belongs to the CdaR family.</text>
</comment>
<feature type="domain" description="CdaR GGDEF-like" evidence="4">
    <location>
        <begin position="185"/>
        <end position="289"/>
    </location>
</feature>
<dbReference type="InterPro" id="IPR051448">
    <property type="entry name" value="CdaR-like_regulators"/>
</dbReference>
<dbReference type="Proteomes" id="UP000005143">
    <property type="component" value="Unassembled WGS sequence"/>
</dbReference>
<evidence type="ECO:0000259" key="2">
    <source>
        <dbReference type="Pfam" id="PF13556"/>
    </source>
</evidence>
<dbReference type="Pfam" id="PF13556">
    <property type="entry name" value="HTH_30"/>
    <property type="match status" value="1"/>
</dbReference>
<evidence type="ECO:0000313" key="5">
    <source>
        <dbReference type="EMBL" id="EHN11701.1"/>
    </source>
</evidence>
<evidence type="ECO:0000256" key="1">
    <source>
        <dbReference type="ARBA" id="ARBA00006754"/>
    </source>
</evidence>
<protein>
    <recommendedName>
        <fullName evidence="7">Regulator of polyketide synthase expression</fullName>
    </recommendedName>
</protein>
<dbReference type="InterPro" id="IPR042070">
    <property type="entry name" value="PucR_C-HTH_sf"/>
</dbReference>
<comment type="caution">
    <text evidence="5">The sequence shown here is derived from an EMBL/GenBank/DDBJ whole genome shotgun (WGS) entry which is preliminary data.</text>
</comment>
<keyword evidence="6" id="KW-1185">Reference proteome</keyword>
<proteinExistence type="inferred from homology"/>
<gene>
    <name evidence="5" type="ORF">PAI11_14130</name>
</gene>
<organism evidence="5 6">
    <name type="scientific">Patulibacter medicamentivorans</name>
    <dbReference type="NCBI Taxonomy" id="1097667"/>
    <lineage>
        <taxon>Bacteria</taxon>
        <taxon>Bacillati</taxon>
        <taxon>Actinomycetota</taxon>
        <taxon>Thermoleophilia</taxon>
        <taxon>Solirubrobacterales</taxon>
        <taxon>Patulibacteraceae</taxon>
        <taxon>Patulibacter</taxon>
    </lineage>
</organism>
<accession>H0E3P1</accession>
<reference evidence="5 6" key="1">
    <citation type="journal article" date="2013" name="Biodegradation">
        <title>Quantitative proteomic analysis of ibuprofen-degrading Patulibacter sp. strain I11.</title>
        <authorList>
            <person name="Almeida B."/>
            <person name="Kjeldal H."/>
            <person name="Lolas I."/>
            <person name="Knudsen A.D."/>
            <person name="Carvalho G."/>
            <person name="Nielsen K.L."/>
            <person name="Barreto Crespo M.T."/>
            <person name="Stensballe A."/>
            <person name="Nielsen J.L."/>
        </authorList>
    </citation>
    <scope>NUCLEOTIDE SEQUENCE [LARGE SCALE GENOMIC DNA]</scope>
    <source>
        <strain evidence="5 6">I11</strain>
    </source>
</reference>
<dbReference type="PANTHER" id="PTHR33744">
    <property type="entry name" value="CARBOHYDRATE DIACID REGULATOR"/>
    <property type="match status" value="1"/>
</dbReference>
<dbReference type="PANTHER" id="PTHR33744:SF1">
    <property type="entry name" value="DNA-BINDING TRANSCRIPTIONAL ACTIVATOR ADER"/>
    <property type="match status" value="1"/>
</dbReference>
<sequence>MGRGTLIVVSTFDVLTEIADRIEADLDSVIAEMDHDMREIVSGYGADASFAAEASASNRANIRRYLTVARRAADPPPLHVPPEAFDFARTVVRRGIESDVVYQGYRKGQQTFWRRWMRVAEDVARSGDELAEVLNVSLDLLFGYVDAVLGRVITEVEREREQVRGGALARRAEAIRLLLDGAPLDVATASRRLDHDLRRHQTALVLWTDVAEPQYGALERTALAVARAVDARSPLTLAASSTVLWAWLASDGPLTGPDLGGGVPGAEPHVRVAIGPTLAGASGFRRSHEAVVAIQGLLARNPEGAPIATYDELEIASLAAQDEQRAGEFVARTLGPLAEETPSNARLRETLRVFLEEAENAPRTAARLHTHRNTILQRVARATELLGHPPRERRLAVALALELRRRLGA</sequence>
<dbReference type="InterPro" id="IPR025736">
    <property type="entry name" value="PucR_C-HTH_dom"/>
</dbReference>
<evidence type="ECO:0000313" key="6">
    <source>
        <dbReference type="Proteomes" id="UP000005143"/>
    </source>
</evidence>
<name>H0E3P1_9ACTN</name>
<dbReference type="Gene3D" id="1.10.10.2840">
    <property type="entry name" value="PucR C-terminal helix-turn-helix domain"/>
    <property type="match status" value="1"/>
</dbReference>
<feature type="domain" description="PucR C-terminal helix-turn-helix" evidence="2">
    <location>
        <begin position="347"/>
        <end position="402"/>
    </location>
</feature>
<dbReference type="EMBL" id="AGUD01000076">
    <property type="protein sequence ID" value="EHN11701.1"/>
    <property type="molecule type" value="Genomic_DNA"/>
</dbReference>
<evidence type="ECO:0000259" key="4">
    <source>
        <dbReference type="Pfam" id="PF17853"/>
    </source>
</evidence>
<dbReference type="InterPro" id="IPR041522">
    <property type="entry name" value="CdaR_GGDEF"/>
</dbReference>
<dbReference type="AlphaFoldDB" id="H0E3P1"/>
<dbReference type="Pfam" id="PF14361">
    <property type="entry name" value="RsbRD_N"/>
    <property type="match status" value="1"/>
</dbReference>